<organism evidence="8 9">
    <name type="scientific">Lepidopterella palustris CBS 459.81</name>
    <dbReference type="NCBI Taxonomy" id="1314670"/>
    <lineage>
        <taxon>Eukaryota</taxon>
        <taxon>Fungi</taxon>
        <taxon>Dikarya</taxon>
        <taxon>Ascomycota</taxon>
        <taxon>Pezizomycotina</taxon>
        <taxon>Dothideomycetes</taxon>
        <taxon>Pleosporomycetidae</taxon>
        <taxon>Mytilinidiales</taxon>
        <taxon>Argynnaceae</taxon>
        <taxon>Lepidopterella</taxon>
    </lineage>
</organism>
<dbReference type="EMBL" id="KV744838">
    <property type="protein sequence ID" value="OCK84375.1"/>
    <property type="molecule type" value="Genomic_DNA"/>
</dbReference>
<evidence type="ECO:0000256" key="3">
    <source>
        <dbReference type="ARBA" id="ARBA00022980"/>
    </source>
</evidence>
<dbReference type="GO" id="GO:0003735">
    <property type="term" value="F:structural constituent of ribosome"/>
    <property type="evidence" value="ECO:0007669"/>
    <property type="project" value="InterPro"/>
</dbReference>
<protein>
    <recommendedName>
        <fullName evidence="6">Large ribosomal subunit protein mL49</fullName>
    </recommendedName>
</protein>
<proteinExistence type="inferred from homology"/>
<keyword evidence="5" id="KW-0687">Ribonucleoprotein</keyword>
<dbReference type="Pfam" id="PF05046">
    <property type="entry name" value="Img2"/>
    <property type="match status" value="1"/>
</dbReference>
<dbReference type="InterPro" id="IPR007740">
    <property type="entry name" value="Ribosomal_mL49"/>
</dbReference>
<feature type="region of interest" description="Disordered" evidence="7">
    <location>
        <begin position="37"/>
        <end position="128"/>
    </location>
</feature>
<dbReference type="OrthoDB" id="19439at2759"/>
<evidence type="ECO:0000313" key="8">
    <source>
        <dbReference type="EMBL" id="OCK84375.1"/>
    </source>
</evidence>
<reference evidence="8 9" key="1">
    <citation type="journal article" date="2016" name="Nat. Commun.">
        <title>Ectomycorrhizal ecology is imprinted in the genome of the dominant symbiotic fungus Cenococcum geophilum.</title>
        <authorList>
            <consortium name="DOE Joint Genome Institute"/>
            <person name="Peter M."/>
            <person name="Kohler A."/>
            <person name="Ohm R.A."/>
            <person name="Kuo A."/>
            <person name="Krutzmann J."/>
            <person name="Morin E."/>
            <person name="Arend M."/>
            <person name="Barry K.W."/>
            <person name="Binder M."/>
            <person name="Choi C."/>
            <person name="Clum A."/>
            <person name="Copeland A."/>
            <person name="Grisel N."/>
            <person name="Haridas S."/>
            <person name="Kipfer T."/>
            <person name="LaButti K."/>
            <person name="Lindquist E."/>
            <person name="Lipzen A."/>
            <person name="Maire R."/>
            <person name="Meier B."/>
            <person name="Mihaltcheva S."/>
            <person name="Molinier V."/>
            <person name="Murat C."/>
            <person name="Poggeler S."/>
            <person name="Quandt C.A."/>
            <person name="Sperisen C."/>
            <person name="Tritt A."/>
            <person name="Tisserant E."/>
            <person name="Crous P.W."/>
            <person name="Henrissat B."/>
            <person name="Nehls U."/>
            <person name="Egli S."/>
            <person name="Spatafora J.W."/>
            <person name="Grigoriev I.V."/>
            <person name="Martin F.M."/>
        </authorList>
    </citation>
    <scope>NUCLEOTIDE SEQUENCE [LARGE SCALE GENOMIC DNA]</scope>
    <source>
        <strain evidence="8 9">CBS 459.81</strain>
    </source>
</reference>
<keyword evidence="3" id="KW-0689">Ribosomal protein</keyword>
<keyword evidence="4" id="KW-0496">Mitochondrion</keyword>
<comment type="similarity">
    <text evidence="2">Belongs to the mitochondrion-specific ribosomal protein mL49 family.</text>
</comment>
<accession>A0A8E2EID6</accession>
<evidence type="ECO:0000256" key="6">
    <source>
        <dbReference type="ARBA" id="ARBA00035191"/>
    </source>
</evidence>
<evidence type="ECO:0000256" key="7">
    <source>
        <dbReference type="SAM" id="MobiDB-lite"/>
    </source>
</evidence>
<evidence type="ECO:0000313" key="9">
    <source>
        <dbReference type="Proteomes" id="UP000250266"/>
    </source>
</evidence>
<dbReference type="Proteomes" id="UP000250266">
    <property type="component" value="Unassembled WGS sequence"/>
</dbReference>
<comment type="subcellular location">
    <subcellularLocation>
        <location evidence="1">Mitochondrion</location>
    </subcellularLocation>
</comment>
<dbReference type="PANTHER" id="PTHR13477">
    <property type="entry name" value="MITOCHONDRIAL 39S RIBOSOMAL PROTEIN L49"/>
    <property type="match status" value="1"/>
</dbReference>
<evidence type="ECO:0000256" key="1">
    <source>
        <dbReference type="ARBA" id="ARBA00004173"/>
    </source>
</evidence>
<evidence type="ECO:0000256" key="5">
    <source>
        <dbReference type="ARBA" id="ARBA00023274"/>
    </source>
</evidence>
<dbReference type="GO" id="GO:0006412">
    <property type="term" value="P:translation"/>
    <property type="evidence" value="ECO:0007669"/>
    <property type="project" value="InterPro"/>
</dbReference>
<gene>
    <name evidence="8" type="ORF">K432DRAFT_422597</name>
</gene>
<dbReference type="PANTHER" id="PTHR13477:SF0">
    <property type="entry name" value="LARGE RIBOSOMAL SUBUNIT PROTEIN ML49"/>
    <property type="match status" value="1"/>
</dbReference>
<evidence type="ECO:0000256" key="4">
    <source>
        <dbReference type="ARBA" id="ARBA00023128"/>
    </source>
</evidence>
<dbReference type="Gene3D" id="3.30.780.10">
    <property type="entry name" value="SUI1-like domain"/>
    <property type="match status" value="1"/>
</dbReference>
<sequence length="211" mass="22753">MAFPQPILPFLRPLGPPRPRTVRHLLRFSTATRFRVDASTIPIPSATSPAPASSPSTSSPAASSPIHPQSPSRAADIAAAEAATDADNATSPTPSSPPPLPSKRSPTSNRAPRPKQTPPPPASQEPETLTYHVARTPSKQLPVYKDAKRGGNLHQTLIRKITGDAAALREDMRRVLRLKEGDVKVNPVTGHVVIKGWHKDTIVKYLESKNF</sequence>
<evidence type="ECO:0000256" key="2">
    <source>
        <dbReference type="ARBA" id="ARBA00005677"/>
    </source>
</evidence>
<dbReference type="AlphaFoldDB" id="A0A8E2EID6"/>
<name>A0A8E2EID6_9PEZI</name>
<feature type="region of interest" description="Disordered" evidence="7">
    <location>
        <begin position="1"/>
        <end position="20"/>
    </location>
</feature>
<feature type="compositionally biased region" description="Low complexity" evidence="7">
    <location>
        <begin position="102"/>
        <end position="111"/>
    </location>
</feature>
<feature type="compositionally biased region" description="Low complexity" evidence="7">
    <location>
        <begin position="38"/>
        <end position="93"/>
    </location>
</feature>
<keyword evidence="9" id="KW-1185">Reference proteome</keyword>
<dbReference type="GO" id="GO:0005762">
    <property type="term" value="C:mitochondrial large ribosomal subunit"/>
    <property type="evidence" value="ECO:0007669"/>
    <property type="project" value="TreeGrafter"/>
</dbReference>